<name>A0ABM8Y4P5_9BURK</name>
<dbReference type="EMBL" id="CAJZAF010000114">
    <property type="protein sequence ID" value="CAG9187744.1"/>
    <property type="molecule type" value="Genomic_DNA"/>
</dbReference>
<proteinExistence type="predicted"/>
<evidence type="ECO:0000313" key="2">
    <source>
        <dbReference type="Proteomes" id="UP000701702"/>
    </source>
</evidence>
<gene>
    <name evidence="1" type="ORF">LMG23994_07190</name>
</gene>
<comment type="caution">
    <text evidence="1">The sequence shown here is derived from an EMBL/GenBank/DDBJ whole genome shotgun (WGS) entry which is preliminary data.</text>
</comment>
<sequence length="52" mass="5298">MTVPQFGTGAPSSSAVESLCMTNEILPHDSVTVGAYREGAVFQTALALATGL</sequence>
<organism evidence="1 2">
    <name type="scientific">Cupriavidus pinatubonensis</name>
    <dbReference type="NCBI Taxonomy" id="248026"/>
    <lineage>
        <taxon>Bacteria</taxon>
        <taxon>Pseudomonadati</taxon>
        <taxon>Pseudomonadota</taxon>
        <taxon>Betaproteobacteria</taxon>
        <taxon>Burkholderiales</taxon>
        <taxon>Burkholderiaceae</taxon>
        <taxon>Cupriavidus</taxon>
    </lineage>
</organism>
<reference evidence="1 2" key="1">
    <citation type="submission" date="2021-08" db="EMBL/GenBank/DDBJ databases">
        <authorList>
            <person name="Peeters C."/>
        </authorList>
    </citation>
    <scope>NUCLEOTIDE SEQUENCE [LARGE SCALE GENOMIC DNA]</scope>
    <source>
        <strain evidence="1 2">LMG 23994</strain>
    </source>
</reference>
<protein>
    <submittedName>
        <fullName evidence="1">Uncharacterized protein</fullName>
    </submittedName>
</protein>
<keyword evidence="2" id="KW-1185">Reference proteome</keyword>
<evidence type="ECO:0000313" key="1">
    <source>
        <dbReference type="EMBL" id="CAG9187744.1"/>
    </source>
</evidence>
<accession>A0ABM8Y4P5</accession>
<dbReference type="Proteomes" id="UP000701702">
    <property type="component" value="Unassembled WGS sequence"/>
</dbReference>